<keyword evidence="4" id="KW-1185">Reference proteome</keyword>
<name>A0A0U9HIS4_9FIRM</name>
<dbReference type="EMBL" id="DF977003">
    <property type="protein sequence ID" value="GAQ26059.1"/>
    <property type="molecule type" value="Genomic_DNA"/>
</dbReference>
<evidence type="ECO:0000259" key="2">
    <source>
        <dbReference type="Pfam" id="PF14317"/>
    </source>
</evidence>
<keyword evidence="1" id="KW-0472">Membrane</keyword>
<evidence type="ECO:0000313" key="3">
    <source>
        <dbReference type="EMBL" id="GAQ26059.1"/>
    </source>
</evidence>
<dbReference type="Proteomes" id="UP000062160">
    <property type="component" value="Unassembled WGS sequence"/>
</dbReference>
<organism evidence="3">
    <name type="scientific">Tepidanaerobacter syntrophicus</name>
    <dbReference type="NCBI Taxonomy" id="224999"/>
    <lineage>
        <taxon>Bacteria</taxon>
        <taxon>Bacillati</taxon>
        <taxon>Bacillota</taxon>
        <taxon>Clostridia</taxon>
        <taxon>Thermosediminibacterales</taxon>
        <taxon>Tepidanaerobacteraceae</taxon>
        <taxon>Tepidanaerobacter</taxon>
    </lineage>
</organism>
<keyword evidence="1" id="KW-1133">Transmembrane helix</keyword>
<keyword evidence="1" id="KW-0812">Transmembrane</keyword>
<evidence type="ECO:0000256" key="1">
    <source>
        <dbReference type="SAM" id="Phobius"/>
    </source>
</evidence>
<feature type="domain" description="YcxB-like C-terminal" evidence="2">
    <location>
        <begin position="91"/>
        <end position="145"/>
    </location>
</feature>
<dbReference type="InterPro" id="IPR025588">
    <property type="entry name" value="YcxB-like_C"/>
</dbReference>
<proteinExistence type="predicted"/>
<reference evidence="3" key="1">
    <citation type="journal article" date="2016" name="Genome Announc.">
        <title>Draft Genome Sequence of the Syntrophic Lactate-Degrading Bacterium Tepidanaerobacter syntrophicus JLT.</title>
        <authorList>
            <person name="Matsuura N."/>
            <person name="Ohashi A."/>
            <person name="Tourlousse D.M."/>
            <person name="Sekiguchi Y."/>
        </authorList>
    </citation>
    <scope>NUCLEOTIDE SEQUENCE [LARGE SCALE GENOMIC DNA]</scope>
    <source>
        <strain evidence="3">JL</strain>
    </source>
</reference>
<sequence length="159" mass="18419">MKYKYNYQVMASDIWKLSISNIYNSMIGVCNIIFTAAILLLTVKFWANATTIIKLLLMLAVSLFTIIQPIVIYLQSKRLVAKIPSDLEIGFDDYGIHIMTKNQNSKFEWDKIKGVYKKPNMLIIYTAHKQGYILTNKILGVQKEDLYDYILDKINMGQH</sequence>
<accession>A0A0U9HIS4</accession>
<protein>
    <submittedName>
        <fullName evidence="3">YcxB-like protein</fullName>
    </submittedName>
</protein>
<dbReference type="OrthoDB" id="2002442at2"/>
<gene>
    <name evidence="3" type="ORF">TSYNT_9315</name>
</gene>
<feature type="transmembrane region" description="Helical" evidence="1">
    <location>
        <begin position="21"/>
        <end position="46"/>
    </location>
</feature>
<dbReference type="RefSeq" id="WP_059033807.1">
    <property type="nucleotide sequence ID" value="NZ_BSDN01000007.1"/>
</dbReference>
<dbReference type="Pfam" id="PF14317">
    <property type="entry name" value="YcxB"/>
    <property type="match status" value="1"/>
</dbReference>
<dbReference type="AlphaFoldDB" id="A0A0U9HIS4"/>
<dbReference type="STRING" id="224999.GCA_001485475_02098"/>
<evidence type="ECO:0000313" key="4">
    <source>
        <dbReference type="Proteomes" id="UP000062160"/>
    </source>
</evidence>
<feature type="transmembrane region" description="Helical" evidence="1">
    <location>
        <begin position="52"/>
        <end position="74"/>
    </location>
</feature>